<comment type="caution">
    <text evidence="1">The sequence shown here is derived from an EMBL/GenBank/DDBJ whole genome shotgun (WGS) entry which is preliminary data.</text>
</comment>
<sequence length="76" mass="8809">MKTNADNRNVIQVFIASAIQWIKRFVRLDQSNISPQITLTAKDLQALFDLEDHPPEPTERMKKALQTYKKIVAEKI</sequence>
<protein>
    <submittedName>
        <fullName evidence="1">Uncharacterized protein</fullName>
    </submittedName>
</protein>
<organism evidence="1 2">
    <name type="scientific">Methylomonas koyamae</name>
    <dbReference type="NCBI Taxonomy" id="702114"/>
    <lineage>
        <taxon>Bacteria</taxon>
        <taxon>Pseudomonadati</taxon>
        <taxon>Pseudomonadota</taxon>
        <taxon>Gammaproteobacteria</taxon>
        <taxon>Methylococcales</taxon>
        <taxon>Methylococcaceae</taxon>
        <taxon>Methylomonas</taxon>
    </lineage>
</organism>
<dbReference type="EMBL" id="LUUK01000018">
    <property type="protein sequence ID" value="OAI27674.1"/>
    <property type="molecule type" value="Genomic_DNA"/>
</dbReference>
<dbReference type="RefSeq" id="WP_064024391.1">
    <property type="nucleotide sequence ID" value="NZ_LUUK01000018.1"/>
</dbReference>
<dbReference type="OrthoDB" id="6505495at2"/>
<evidence type="ECO:0000313" key="2">
    <source>
        <dbReference type="Proteomes" id="UP000077628"/>
    </source>
</evidence>
<gene>
    <name evidence="1" type="ORF">A1355_18080</name>
</gene>
<dbReference type="AlphaFoldDB" id="A0A177PCX8"/>
<dbReference type="Proteomes" id="UP000077628">
    <property type="component" value="Unassembled WGS sequence"/>
</dbReference>
<dbReference type="Gene3D" id="1.20.5.780">
    <property type="entry name" value="Single helix bin"/>
    <property type="match status" value="1"/>
</dbReference>
<name>A0A177PCX8_9GAMM</name>
<keyword evidence="2" id="KW-1185">Reference proteome</keyword>
<proteinExistence type="predicted"/>
<reference evidence="2" key="1">
    <citation type="submission" date="2016-03" db="EMBL/GenBank/DDBJ databases">
        <authorList>
            <person name="Heylen K."/>
            <person name="De Vos P."/>
            <person name="Vekeman B."/>
        </authorList>
    </citation>
    <scope>NUCLEOTIDE SEQUENCE [LARGE SCALE GENOMIC DNA]</scope>
    <source>
        <strain evidence="2">R-45383</strain>
    </source>
</reference>
<evidence type="ECO:0000313" key="1">
    <source>
        <dbReference type="EMBL" id="OAI27674.1"/>
    </source>
</evidence>
<dbReference type="STRING" id="702114.A1355_18080"/>
<accession>A0A177PCX8</accession>